<dbReference type="OMA" id="QPRANGC"/>
<keyword evidence="5 7" id="KW-0663">Pyridoxal phosphate</keyword>
<name>L2GYH1_VAVCU</name>
<evidence type="ECO:0000256" key="6">
    <source>
        <dbReference type="ARBA" id="ARBA00048528"/>
    </source>
</evidence>
<evidence type="ECO:0000256" key="7">
    <source>
        <dbReference type="RuleBase" id="RU003693"/>
    </source>
</evidence>
<dbReference type="GO" id="GO:0030170">
    <property type="term" value="F:pyridoxal phosphate binding"/>
    <property type="evidence" value="ECO:0007669"/>
    <property type="project" value="InterPro"/>
</dbReference>
<sequence length="504" mass="57711">MFHFLAKRFEMLFKTIRYAMIMSVNAESVPIFTMTTTYISFVLLILFGYFRDIVGMLFLTKGYRHLMRKGDLQPIYTTFESFFIRRLYTRIRDCWNRPITGVPGRIIQVLERKSYDNNQTFILTGKKIPLLNLSSYNYLGFGTNKMEVIKNDLATADLFPINYPGTVSDIGTHPINRNLEKHIARFLRKEDCIVFPMGFGTNSCNIPIISDENTLILSDELNHNSIIYGSKMSQGCIRTFAHNDMDNLDKLLRFYISQGHPDTKKAWNKIIVIAEGLYSMEGTVLSLKKLIMLRRKYKFYLFIDEAHSIGAMGATGRGVAEYCNVPFDEIDIFMGTFTKSFGAAGGYIAADKKVINFLRNYSDFSLYGEQLSPVVAQHILTSFKVMNGPFGNVLRRRLRDNITMLRKGLIAKGFVVFGEEESPIIPLLIYNPGKMFEFSRMCMQRGLAVVVVGYPATPVISNRARFCVSSIHTEEDIKCVLKVIEEVGELLGINVLKKRRFFFF</sequence>
<evidence type="ECO:0000313" key="11">
    <source>
        <dbReference type="Proteomes" id="UP000011081"/>
    </source>
</evidence>
<dbReference type="GO" id="GO:0046513">
    <property type="term" value="P:ceramide biosynthetic process"/>
    <property type="evidence" value="ECO:0007669"/>
    <property type="project" value="TreeGrafter"/>
</dbReference>
<dbReference type="Proteomes" id="UP000011081">
    <property type="component" value="Unassembled WGS sequence"/>
</dbReference>
<dbReference type="RefSeq" id="XP_008073190.1">
    <property type="nucleotide sequence ID" value="XM_008074999.1"/>
</dbReference>
<keyword evidence="4" id="KW-0808">Transferase</keyword>
<comment type="similarity">
    <text evidence="2 7">Belongs to the class-II pyridoxal-phosphate-dependent aminotransferase family.</text>
</comment>
<dbReference type="STRING" id="948595.L2GYH1"/>
<dbReference type="GO" id="GO:0046512">
    <property type="term" value="P:sphingosine biosynthetic process"/>
    <property type="evidence" value="ECO:0007669"/>
    <property type="project" value="TreeGrafter"/>
</dbReference>
<feature type="transmembrane region" description="Helical" evidence="8">
    <location>
        <begin position="38"/>
        <end position="59"/>
    </location>
</feature>
<evidence type="ECO:0000256" key="3">
    <source>
        <dbReference type="ARBA" id="ARBA00013220"/>
    </source>
</evidence>
<dbReference type="Gene3D" id="3.90.1150.10">
    <property type="entry name" value="Aspartate Aminotransferase, domain 1"/>
    <property type="match status" value="1"/>
</dbReference>
<feature type="domain" description="Aminotransferase class I/classII large" evidence="9">
    <location>
        <begin position="130"/>
        <end position="484"/>
    </location>
</feature>
<dbReference type="InterPro" id="IPR004839">
    <property type="entry name" value="Aminotransferase_I/II_large"/>
</dbReference>
<reference evidence="11" key="1">
    <citation type="submission" date="2011-03" db="EMBL/GenBank/DDBJ databases">
        <title>The genome sequence of Vavraia culicis strain floridensis.</title>
        <authorList>
            <consortium name="The Broad Institute Genome Sequencing Platform"/>
            <person name="Cuomo C."/>
            <person name="Becnel J."/>
            <person name="Sanscrainte N."/>
            <person name="Young S.K."/>
            <person name="Zeng Q."/>
            <person name="Gargeya S."/>
            <person name="Fitzgerald M."/>
            <person name="Haas B."/>
            <person name="Abouelleil A."/>
            <person name="Alvarado L."/>
            <person name="Arachchi H.M."/>
            <person name="Berlin A."/>
            <person name="Chapman S.B."/>
            <person name="Gearin G."/>
            <person name="Goldberg J."/>
            <person name="Griggs A."/>
            <person name="Gujja S."/>
            <person name="Hansen M."/>
            <person name="Heiman D."/>
            <person name="Howarth C."/>
            <person name="Larimer J."/>
            <person name="Lui A."/>
            <person name="MacDonald P.J.P."/>
            <person name="McCowen C."/>
            <person name="Montmayeur A."/>
            <person name="Murphy C."/>
            <person name="Neiman D."/>
            <person name="Pearson M."/>
            <person name="Priest M."/>
            <person name="Roberts A."/>
            <person name="Saif S."/>
            <person name="Shea T."/>
            <person name="Sisk P."/>
            <person name="Stolte C."/>
            <person name="Sykes S."/>
            <person name="Wortman J."/>
            <person name="Nusbaum C."/>
            <person name="Birren B."/>
        </authorList>
    </citation>
    <scope>NUCLEOTIDE SEQUENCE [LARGE SCALE GENOMIC DNA]</scope>
    <source>
        <strain evidence="11">floridensis</strain>
    </source>
</reference>
<protein>
    <recommendedName>
        <fullName evidence="3">serine C-palmitoyltransferase</fullName>
        <ecNumber evidence="3">2.3.1.50</ecNumber>
    </recommendedName>
</protein>
<evidence type="ECO:0000256" key="8">
    <source>
        <dbReference type="SAM" id="Phobius"/>
    </source>
</evidence>
<dbReference type="EC" id="2.3.1.50" evidence="3"/>
<dbReference type="GO" id="GO:0004758">
    <property type="term" value="F:serine C-palmitoyltransferase activity"/>
    <property type="evidence" value="ECO:0007669"/>
    <property type="project" value="UniProtKB-EC"/>
</dbReference>
<dbReference type="Gene3D" id="3.40.640.10">
    <property type="entry name" value="Type I PLP-dependent aspartate aminotransferase-like (Major domain)"/>
    <property type="match status" value="1"/>
</dbReference>
<evidence type="ECO:0000259" key="9">
    <source>
        <dbReference type="Pfam" id="PF00155"/>
    </source>
</evidence>
<dbReference type="PANTHER" id="PTHR13693">
    <property type="entry name" value="CLASS II AMINOTRANSFERASE/8-AMINO-7-OXONONANOATE SYNTHASE"/>
    <property type="match status" value="1"/>
</dbReference>
<dbReference type="InterPro" id="IPR001917">
    <property type="entry name" value="Aminotrans_II_pyridoxalP_BS"/>
</dbReference>
<accession>L2GYH1</accession>
<comment type="catalytic activity">
    <reaction evidence="6">
        <text>L-serine + hexadecanoyl-CoA + H(+) = 3-oxosphinganine + CO2 + CoA</text>
        <dbReference type="Rhea" id="RHEA:14761"/>
        <dbReference type="ChEBI" id="CHEBI:15378"/>
        <dbReference type="ChEBI" id="CHEBI:16526"/>
        <dbReference type="ChEBI" id="CHEBI:33384"/>
        <dbReference type="ChEBI" id="CHEBI:57287"/>
        <dbReference type="ChEBI" id="CHEBI:57379"/>
        <dbReference type="ChEBI" id="CHEBI:58299"/>
        <dbReference type="EC" id="2.3.1.50"/>
    </reaction>
</comment>
<comment type="cofactor">
    <cofactor evidence="1 7">
        <name>pyridoxal 5'-phosphate</name>
        <dbReference type="ChEBI" id="CHEBI:597326"/>
    </cofactor>
</comment>
<dbReference type="InterPro" id="IPR015422">
    <property type="entry name" value="PyrdxlP-dep_Trfase_small"/>
</dbReference>
<dbReference type="GeneID" id="19878060"/>
<evidence type="ECO:0000256" key="4">
    <source>
        <dbReference type="ARBA" id="ARBA00022679"/>
    </source>
</evidence>
<dbReference type="InParanoid" id="L2GYH1"/>
<keyword evidence="8" id="KW-0472">Membrane</keyword>
<dbReference type="AlphaFoldDB" id="L2GYH1"/>
<dbReference type="InterPro" id="IPR015421">
    <property type="entry name" value="PyrdxlP-dep_Trfase_major"/>
</dbReference>
<dbReference type="InterPro" id="IPR050087">
    <property type="entry name" value="AON_synthase_class-II"/>
</dbReference>
<dbReference type="PANTHER" id="PTHR13693:SF3">
    <property type="entry name" value="LD36009P"/>
    <property type="match status" value="1"/>
</dbReference>
<gene>
    <name evidence="10" type="ORF">VCUG_00169</name>
</gene>
<evidence type="ECO:0000256" key="1">
    <source>
        <dbReference type="ARBA" id="ARBA00001933"/>
    </source>
</evidence>
<dbReference type="InterPro" id="IPR015424">
    <property type="entry name" value="PyrdxlP-dep_Trfase"/>
</dbReference>
<dbReference type="EMBL" id="GL877405">
    <property type="protein sequence ID" value="ELA48333.1"/>
    <property type="molecule type" value="Genomic_DNA"/>
</dbReference>
<keyword evidence="11" id="KW-1185">Reference proteome</keyword>
<dbReference type="GO" id="GO:0016020">
    <property type="term" value="C:membrane"/>
    <property type="evidence" value="ECO:0007669"/>
    <property type="project" value="GOC"/>
</dbReference>
<dbReference type="FunCoup" id="L2GYH1">
    <property type="interactions" value="55"/>
</dbReference>
<dbReference type="VEuPathDB" id="MicrosporidiaDB:VCUG_00169"/>
<evidence type="ECO:0000256" key="2">
    <source>
        <dbReference type="ARBA" id="ARBA00008392"/>
    </source>
</evidence>
<proteinExistence type="inferred from homology"/>
<dbReference type="HOGENOM" id="CLU_015846_7_2_1"/>
<keyword evidence="8" id="KW-0812">Transmembrane</keyword>
<evidence type="ECO:0000313" key="10">
    <source>
        <dbReference type="EMBL" id="ELA48333.1"/>
    </source>
</evidence>
<dbReference type="PROSITE" id="PS00599">
    <property type="entry name" value="AA_TRANSFER_CLASS_2"/>
    <property type="match status" value="1"/>
</dbReference>
<dbReference type="GO" id="GO:0017059">
    <property type="term" value="C:serine palmitoyltransferase complex"/>
    <property type="evidence" value="ECO:0007669"/>
    <property type="project" value="TreeGrafter"/>
</dbReference>
<keyword evidence="8" id="KW-1133">Transmembrane helix</keyword>
<evidence type="ECO:0000256" key="5">
    <source>
        <dbReference type="ARBA" id="ARBA00022898"/>
    </source>
</evidence>
<dbReference type="OrthoDB" id="65434at2759"/>
<dbReference type="Pfam" id="PF00155">
    <property type="entry name" value="Aminotran_1_2"/>
    <property type="match status" value="1"/>
</dbReference>
<organism evidence="10 11">
    <name type="scientific">Vavraia culicis (isolate floridensis)</name>
    <name type="common">Microsporidian parasite</name>
    <dbReference type="NCBI Taxonomy" id="948595"/>
    <lineage>
        <taxon>Eukaryota</taxon>
        <taxon>Fungi</taxon>
        <taxon>Fungi incertae sedis</taxon>
        <taxon>Microsporidia</taxon>
        <taxon>Pleistophoridae</taxon>
        <taxon>Vavraia</taxon>
    </lineage>
</organism>
<dbReference type="SUPFAM" id="SSF53383">
    <property type="entry name" value="PLP-dependent transferases"/>
    <property type="match status" value="1"/>
</dbReference>